<keyword evidence="8" id="KW-0418">Kinase</keyword>
<dbReference type="GO" id="GO:0005634">
    <property type="term" value="C:nucleus"/>
    <property type="evidence" value="ECO:0007669"/>
    <property type="project" value="TreeGrafter"/>
</dbReference>
<dbReference type="OrthoDB" id="10258631at2759"/>
<dbReference type="InterPro" id="IPR015285">
    <property type="entry name" value="RIO2_wHTH_N"/>
</dbReference>
<feature type="non-terminal residue" evidence="13">
    <location>
        <position position="1"/>
    </location>
</feature>
<dbReference type="EMBL" id="KB740951">
    <property type="protein sequence ID" value="ENN77136.1"/>
    <property type="molecule type" value="Genomic_DNA"/>
</dbReference>
<dbReference type="GO" id="GO:0005829">
    <property type="term" value="C:cytosol"/>
    <property type="evidence" value="ECO:0007669"/>
    <property type="project" value="TreeGrafter"/>
</dbReference>
<dbReference type="GO" id="GO:0046872">
    <property type="term" value="F:metal ion binding"/>
    <property type="evidence" value="ECO:0007669"/>
    <property type="project" value="UniProtKB-KW"/>
</dbReference>
<evidence type="ECO:0000256" key="11">
    <source>
        <dbReference type="ARBA" id="ARBA00047899"/>
    </source>
</evidence>
<dbReference type="Gene3D" id="1.10.510.10">
    <property type="entry name" value="Transferase(Phosphotransferase) domain 1"/>
    <property type="match status" value="1"/>
</dbReference>
<evidence type="ECO:0000256" key="3">
    <source>
        <dbReference type="ARBA" id="ARBA00012513"/>
    </source>
</evidence>
<dbReference type="InterPro" id="IPR036388">
    <property type="entry name" value="WH-like_DNA-bd_sf"/>
</dbReference>
<comment type="cofactor">
    <cofactor evidence="1">
        <name>Mg(2+)</name>
        <dbReference type="ChEBI" id="CHEBI:18420"/>
    </cofactor>
</comment>
<accession>N6U909</accession>
<evidence type="ECO:0000313" key="13">
    <source>
        <dbReference type="EMBL" id="ENN77136.1"/>
    </source>
</evidence>
<evidence type="ECO:0000256" key="2">
    <source>
        <dbReference type="ARBA" id="ARBA00009196"/>
    </source>
</evidence>
<dbReference type="GO" id="GO:0030490">
    <property type="term" value="P:maturation of SSU-rRNA"/>
    <property type="evidence" value="ECO:0007669"/>
    <property type="project" value="TreeGrafter"/>
</dbReference>
<dbReference type="InterPro" id="IPR018934">
    <property type="entry name" value="RIO_dom"/>
</dbReference>
<comment type="catalytic activity">
    <reaction evidence="12">
        <text>L-seryl-[protein] + ATP = O-phospho-L-seryl-[protein] + ADP + H(+)</text>
        <dbReference type="Rhea" id="RHEA:17989"/>
        <dbReference type="Rhea" id="RHEA-COMP:9863"/>
        <dbReference type="Rhea" id="RHEA-COMP:11604"/>
        <dbReference type="ChEBI" id="CHEBI:15378"/>
        <dbReference type="ChEBI" id="CHEBI:29999"/>
        <dbReference type="ChEBI" id="CHEBI:30616"/>
        <dbReference type="ChEBI" id="CHEBI:83421"/>
        <dbReference type="ChEBI" id="CHEBI:456216"/>
        <dbReference type="EC" id="2.7.11.1"/>
    </reaction>
</comment>
<dbReference type="GO" id="GO:0005524">
    <property type="term" value="F:ATP binding"/>
    <property type="evidence" value="ECO:0007669"/>
    <property type="project" value="UniProtKB-KW"/>
</dbReference>
<comment type="similarity">
    <text evidence="2">Belongs to the protein kinase superfamily. RIO-type Ser/Thr kinase family.</text>
</comment>
<dbReference type="Gene3D" id="1.10.10.10">
    <property type="entry name" value="Winged helix-like DNA-binding domain superfamily/Winged helix DNA-binding domain"/>
    <property type="match status" value="1"/>
</dbReference>
<evidence type="ECO:0000256" key="1">
    <source>
        <dbReference type="ARBA" id="ARBA00001946"/>
    </source>
</evidence>
<dbReference type="InterPro" id="IPR000687">
    <property type="entry name" value="RIO_kinase"/>
</dbReference>
<dbReference type="SUPFAM" id="SSF46785">
    <property type="entry name" value="Winged helix' DNA-binding domain"/>
    <property type="match status" value="1"/>
</dbReference>
<evidence type="ECO:0000256" key="12">
    <source>
        <dbReference type="ARBA" id="ARBA00048679"/>
    </source>
</evidence>
<dbReference type="Pfam" id="PF09202">
    <property type="entry name" value="Rio2_N"/>
    <property type="match status" value="1"/>
</dbReference>
<protein>
    <recommendedName>
        <fullName evidence="3">non-specific serine/threonine protein kinase</fullName>
        <ecNumber evidence="3">2.7.11.1</ecNumber>
    </recommendedName>
</protein>
<name>N6U909_DENPD</name>
<dbReference type="GO" id="GO:0030688">
    <property type="term" value="C:preribosome, small subunit precursor"/>
    <property type="evidence" value="ECO:0007669"/>
    <property type="project" value="TreeGrafter"/>
</dbReference>
<evidence type="ECO:0000256" key="9">
    <source>
        <dbReference type="ARBA" id="ARBA00022840"/>
    </source>
</evidence>
<gene>
    <name evidence="13" type="ORF">YQE_06362</name>
</gene>
<keyword evidence="7" id="KW-0547">Nucleotide-binding</keyword>
<dbReference type="PANTHER" id="PTHR45852">
    <property type="entry name" value="SER/THR-PROTEIN KINASE RIO2"/>
    <property type="match status" value="1"/>
</dbReference>
<keyword evidence="9" id="KW-0067">ATP-binding</keyword>
<comment type="catalytic activity">
    <reaction evidence="11">
        <text>L-threonyl-[protein] + ATP = O-phospho-L-threonyl-[protein] + ADP + H(+)</text>
        <dbReference type="Rhea" id="RHEA:46608"/>
        <dbReference type="Rhea" id="RHEA-COMP:11060"/>
        <dbReference type="Rhea" id="RHEA-COMP:11605"/>
        <dbReference type="ChEBI" id="CHEBI:15378"/>
        <dbReference type="ChEBI" id="CHEBI:30013"/>
        <dbReference type="ChEBI" id="CHEBI:30616"/>
        <dbReference type="ChEBI" id="CHEBI:61977"/>
        <dbReference type="ChEBI" id="CHEBI:456216"/>
        <dbReference type="EC" id="2.7.11.1"/>
    </reaction>
</comment>
<dbReference type="InterPro" id="IPR036390">
    <property type="entry name" value="WH_DNA-bd_sf"/>
</dbReference>
<dbReference type="SUPFAM" id="SSF56112">
    <property type="entry name" value="Protein kinase-like (PK-like)"/>
    <property type="match status" value="1"/>
</dbReference>
<dbReference type="EC" id="2.7.11.1" evidence="3"/>
<dbReference type="HOGENOM" id="CLU_018693_1_1_1"/>
<keyword evidence="5" id="KW-0808">Transferase</keyword>
<feature type="non-terminal residue" evidence="13">
    <location>
        <position position="299"/>
    </location>
</feature>
<dbReference type="InterPro" id="IPR011009">
    <property type="entry name" value="Kinase-like_dom_sf"/>
</dbReference>
<evidence type="ECO:0000256" key="6">
    <source>
        <dbReference type="ARBA" id="ARBA00022723"/>
    </source>
</evidence>
<keyword evidence="6" id="KW-0479">Metal-binding</keyword>
<evidence type="ECO:0000256" key="5">
    <source>
        <dbReference type="ARBA" id="ARBA00022679"/>
    </source>
</evidence>
<dbReference type="GO" id="GO:0004674">
    <property type="term" value="F:protein serine/threonine kinase activity"/>
    <property type="evidence" value="ECO:0007669"/>
    <property type="project" value="UniProtKB-KW"/>
</dbReference>
<dbReference type="SMART" id="SM00090">
    <property type="entry name" value="RIO"/>
    <property type="match status" value="1"/>
</dbReference>
<sequence>MENHALHAPVPIGEVASIARLRHWRTGKIIGNLQKHKLLSYERGTRPEGLSLNVSGYDYLALISLRKRDSVGAFGSEISVVKEKNIYIVSAGEQERCLKLHRRGLLYFKRGVNKPNHHKRRSATKEFACMKVLLDRQCLVPQPYGLSRHWVVMELIKGTLLHRVQELNNVKALYHKLMNNIMRFALYGVVHADFNEFNIFITHDERPVIIDFSHMLFTHHANAKMHFERDVNGVINFFKKRQVGKDVVRLDTINMDAERIGLKEDLAELIKAVRQQLWNESNNCDDGTAGELNEEPLEH</sequence>
<evidence type="ECO:0000256" key="8">
    <source>
        <dbReference type="ARBA" id="ARBA00022777"/>
    </source>
</evidence>
<dbReference type="PANTHER" id="PTHR45852:SF1">
    <property type="entry name" value="SERINE_THREONINE-PROTEIN KINASE RIO2"/>
    <property type="match status" value="1"/>
</dbReference>
<dbReference type="AlphaFoldDB" id="N6U909"/>
<keyword evidence="4" id="KW-0723">Serine/threonine-protein kinase</keyword>
<reference evidence="13" key="1">
    <citation type="journal article" date="2013" name="Genome Biol.">
        <title>Draft genome of the mountain pine beetle, Dendroctonus ponderosae Hopkins, a major forest pest.</title>
        <authorList>
            <person name="Keeling C.I."/>
            <person name="Yuen M.M."/>
            <person name="Liao N.Y."/>
            <person name="Docking T.R."/>
            <person name="Chan S.K."/>
            <person name="Taylor G.A."/>
            <person name="Palmquist D.L."/>
            <person name="Jackman S.D."/>
            <person name="Nguyen A."/>
            <person name="Li M."/>
            <person name="Henderson H."/>
            <person name="Janes J.K."/>
            <person name="Zhao Y."/>
            <person name="Pandoh P."/>
            <person name="Moore R."/>
            <person name="Sperling F.A."/>
            <person name="Huber D.P."/>
            <person name="Birol I."/>
            <person name="Jones S.J."/>
            <person name="Bohlmann J."/>
        </authorList>
    </citation>
    <scope>NUCLEOTIDE SEQUENCE</scope>
</reference>
<keyword evidence="10" id="KW-0460">Magnesium</keyword>
<dbReference type="Gene3D" id="3.30.200.20">
    <property type="entry name" value="Phosphorylase Kinase, domain 1"/>
    <property type="match status" value="1"/>
</dbReference>
<evidence type="ECO:0000256" key="7">
    <source>
        <dbReference type="ARBA" id="ARBA00022741"/>
    </source>
</evidence>
<dbReference type="Pfam" id="PF01163">
    <property type="entry name" value="RIO1"/>
    <property type="match status" value="1"/>
</dbReference>
<proteinExistence type="inferred from homology"/>
<evidence type="ECO:0000256" key="4">
    <source>
        <dbReference type="ARBA" id="ARBA00022527"/>
    </source>
</evidence>
<organism evidence="13">
    <name type="scientific">Dendroctonus ponderosae</name>
    <name type="common">Mountain pine beetle</name>
    <dbReference type="NCBI Taxonomy" id="77166"/>
    <lineage>
        <taxon>Eukaryota</taxon>
        <taxon>Metazoa</taxon>
        <taxon>Ecdysozoa</taxon>
        <taxon>Arthropoda</taxon>
        <taxon>Hexapoda</taxon>
        <taxon>Insecta</taxon>
        <taxon>Pterygota</taxon>
        <taxon>Neoptera</taxon>
        <taxon>Endopterygota</taxon>
        <taxon>Coleoptera</taxon>
        <taxon>Polyphaga</taxon>
        <taxon>Cucujiformia</taxon>
        <taxon>Curculionidae</taxon>
        <taxon>Scolytinae</taxon>
        <taxon>Dendroctonus</taxon>
    </lineage>
</organism>
<evidence type="ECO:0000256" key="10">
    <source>
        <dbReference type="ARBA" id="ARBA00022842"/>
    </source>
</evidence>